<protein>
    <submittedName>
        <fullName evidence="1">Uncharacterized protein</fullName>
    </submittedName>
</protein>
<dbReference type="EMBL" id="CP171854">
    <property type="protein sequence ID" value="XKM43007.1"/>
    <property type="molecule type" value="Genomic_DNA"/>
</dbReference>
<reference evidence="1" key="1">
    <citation type="submission" date="2024-10" db="EMBL/GenBank/DDBJ databases">
        <title>Strain of Rhizobium-related bacteria isolated fromm roots of Vavilovia formosa.</title>
        <authorList>
            <person name="Kimeklis A."/>
            <person name="Afonin A."/>
        </authorList>
    </citation>
    <scope>NUCLEOTIDE SEQUENCE</scope>
    <source>
        <strain evidence="1">Vaf-46</strain>
    </source>
</reference>
<evidence type="ECO:0000313" key="1">
    <source>
        <dbReference type="EMBL" id="XKM43007.1"/>
    </source>
</evidence>
<keyword evidence="1" id="KW-0614">Plasmid</keyword>
<organism evidence="1 2">
    <name type="scientific">Rhizobium ruizarguesonis</name>
    <dbReference type="NCBI Taxonomy" id="2081791"/>
    <lineage>
        <taxon>Bacteria</taxon>
        <taxon>Pseudomonadati</taxon>
        <taxon>Pseudomonadota</taxon>
        <taxon>Alphaproteobacteria</taxon>
        <taxon>Hyphomicrobiales</taxon>
        <taxon>Rhizobiaceae</taxon>
        <taxon>Rhizobium/Agrobacterium group</taxon>
        <taxon>Rhizobium</taxon>
    </lineage>
</organism>
<accession>A0ACD5EV55</accession>
<proteinExistence type="predicted"/>
<geneLocation type="plasmid" evidence="1 2">
    <name>unnamed1</name>
</geneLocation>
<evidence type="ECO:0000313" key="2">
    <source>
        <dbReference type="Proteomes" id="UP000078465"/>
    </source>
</evidence>
<gene>
    <name evidence="1" type="ORF">A4U53_034960</name>
</gene>
<dbReference type="Proteomes" id="UP000078465">
    <property type="component" value="Plasmid unnamed1"/>
</dbReference>
<sequence>MNSRSQAVFSNARPVGFARINRASWIDTLRVSWFRRLPSFDAAGIAVFRTLALLACHPSYWASAVDEVKDPEPDRPFTGNCLLEALRLWPTTPVILR</sequence>
<name>A0ACD5EV55_9HYPH</name>